<keyword evidence="3" id="KW-1185">Reference proteome</keyword>
<evidence type="ECO:0000313" key="3">
    <source>
        <dbReference type="Proteomes" id="UP001229421"/>
    </source>
</evidence>
<evidence type="ECO:0000313" key="2">
    <source>
        <dbReference type="EMBL" id="KAK1414585.1"/>
    </source>
</evidence>
<dbReference type="Proteomes" id="UP001229421">
    <property type="component" value="Unassembled WGS sequence"/>
</dbReference>
<dbReference type="AlphaFoldDB" id="A0AAD8NFX4"/>
<name>A0AAD8NFX4_TARER</name>
<sequence>MMKRKWRLVLEVKKRGTEERETFDVYVEHGDTNVITVNEFESFDFGYNNDFEAFFSDSKVGPNDKVVVAFNGDKEGSDQDSEDDSDFDPADEECVDDLDDIKDYKLIVDVDDEVGYDLNED</sequence>
<protein>
    <submittedName>
        <fullName evidence="2">Uncharacterized protein</fullName>
    </submittedName>
</protein>
<accession>A0AAD8NFX4</accession>
<reference evidence="2" key="1">
    <citation type="journal article" date="2023" name="bioRxiv">
        <title>Improved chromosome-level genome assembly for marigold (Tagetes erecta).</title>
        <authorList>
            <person name="Jiang F."/>
            <person name="Yuan L."/>
            <person name="Wang S."/>
            <person name="Wang H."/>
            <person name="Xu D."/>
            <person name="Wang A."/>
            <person name="Fan W."/>
        </authorList>
    </citation>
    <scope>NUCLEOTIDE SEQUENCE</scope>
    <source>
        <strain evidence="2">WSJ</strain>
        <tissue evidence="2">Leaf</tissue>
    </source>
</reference>
<feature type="region of interest" description="Disordered" evidence="1">
    <location>
        <begin position="70"/>
        <end position="92"/>
    </location>
</feature>
<feature type="compositionally biased region" description="Acidic residues" evidence="1">
    <location>
        <begin position="78"/>
        <end position="92"/>
    </location>
</feature>
<gene>
    <name evidence="2" type="ORF">QVD17_30332</name>
</gene>
<organism evidence="2 3">
    <name type="scientific">Tagetes erecta</name>
    <name type="common">African marigold</name>
    <dbReference type="NCBI Taxonomy" id="13708"/>
    <lineage>
        <taxon>Eukaryota</taxon>
        <taxon>Viridiplantae</taxon>
        <taxon>Streptophyta</taxon>
        <taxon>Embryophyta</taxon>
        <taxon>Tracheophyta</taxon>
        <taxon>Spermatophyta</taxon>
        <taxon>Magnoliopsida</taxon>
        <taxon>eudicotyledons</taxon>
        <taxon>Gunneridae</taxon>
        <taxon>Pentapetalae</taxon>
        <taxon>asterids</taxon>
        <taxon>campanulids</taxon>
        <taxon>Asterales</taxon>
        <taxon>Asteraceae</taxon>
        <taxon>Asteroideae</taxon>
        <taxon>Heliantheae alliance</taxon>
        <taxon>Tageteae</taxon>
        <taxon>Tagetes</taxon>
    </lineage>
</organism>
<dbReference type="EMBL" id="JAUHHV010000008">
    <property type="protein sequence ID" value="KAK1414585.1"/>
    <property type="molecule type" value="Genomic_DNA"/>
</dbReference>
<proteinExistence type="predicted"/>
<evidence type="ECO:0000256" key="1">
    <source>
        <dbReference type="SAM" id="MobiDB-lite"/>
    </source>
</evidence>
<comment type="caution">
    <text evidence="2">The sequence shown here is derived from an EMBL/GenBank/DDBJ whole genome shotgun (WGS) entry which is preliminary data.</text>
</comment>